<dbReference type="Proteomes" id="UP000294641">
    <property type="component" value="Unassembled WGS sequence"/>
</dbReference>
<keyword evidence="3" id="KW-0028">Amino-acid biosynthesis</keyword>
<dbReference type="InterPro" id="IPR023214">
    <property type="entry name" value="HAD_sf"/>
</dbReference>
<dbReference type="PANTHER" id="PTHR46470:SF3">
    <property type="entry name" value="N-ACYLNEURAMINATE-9-PHOSPHATASE"/>
    <property type="match status" value="1"/>
</dbReference>
<dbReference type="GO" id="GO:0006564">
    <property type="term" value="P:L-serine biosynthetic process"/>
    <property type="evidence" value="ECO:0007669"/>
    <property type="project" value="UniProtKB-UniRule"/>
</dbReference>
<comment type="similarity">
    <text evidence="3">Belongs to the HAD-like hydrolase superfamily.</text>
</comment>
<dbReference type="NCBIfam" id="TIGR01549">
    <property type="entry name" value="HAD-SF-IA-v1"/>
    <property type="match status" value="1"/>
</dbReference>
<evidence type="ECO:0000256" key="3">
    <source>
        <dbReference type="HAMAP-Rule" id="MF_02240"/>
    </source>
</evidence>
<comment type="function">
    <text evidence="3">Catalyzes the last step of the phosphorylated serine biosynthetic pathway, i.e. dephosphorylation of O-phospho-L-serine to form L-serine.</text>
</comment>
<dbReference type="EC" id="3.1.3.3" evidence="3"/>
<protein>
    <recommendedName>
        <fullName evidence="3">Phosphoserine phosphatase</fullName>
        <shortName evidence="3">PSP</shortName>
        <ecNumber evidence="3">3.1.3.3</ecNumber>
    </recommendedName>
</protein>
<dbReference type="Gene3D" id="1.20.120.710">
    <property type="entry name" value="Haloacid dehalogenase hydrolase-like domain"/>
    <property type="match status" value="1"/>
</dbReference>
<dbReference type="InterPro" id="IPR051400">
    <property type="entry name" value="HAD-like_hydrolase"/>
</dbReference>
<dbReference type="Gene3D" id="3.40.50.1000">
    <property type="entry name" value="HAD superfamily/HAD-like"/>
    <property type="match status" value="1"/>
</dbReference>
<dbReference type="RefSeq" id="WP_109348467.1">
    <property type="nucleotide sequence ID" value="NZ_BJUE01000037.1"/>
</dbReference>
<dbReference type="PANTHER" id="PTHR46470">
    <property type="entry name" value="N-ACYLNEURAMINATE-9-PHOSPHATASE"/>
    <property type="match status" value="1"/>
</dbReference>
<comment type="catalytic activity">
    <reaction evidence="3">
        <text>O-phospho-L-serine + H2O = L-serine + phosphate</text>
        <dbReference type="Rhea" id="RHEA:21208"/>
        <dbReference type="ChEBI" id="CHEBI:15377"/>
        <dbReference type="ChEBI" id="CHEBI:33384"/>
        <dbReference type="ChEBI" id="CHEBI:43474"/>
        <dbReference type="ChEBI" id="CHEBI:57524"/>
        <dbReference type="EC" id="3.1.3.3"/>
    </reaction>
</comment>
<keyword evidence="3" id="KW-0718">Serine biosynthesis</keyword>
<dbReference type="SFLD" id="SFLDS00003">
    <property type="entry name" value="Haloacid_Dehalogenase"/>
    <property type="match status" value="1"/>
</dbReference>
<dbReference type="InterPro" id="IPR044266">
    <property type="entry name" value="PSP_YsaA"/>
</dbReference>
<dbReference type="Pfam" id="PF00702">
    <property type="entry name" value="Hydrolase"/>
    <property type="match status" value="1"/>
</dbReference>
<reference evidence="5 7" key="2">
    <citation type="submission" date="2019-03" db="EMBL/GenBank/DDBJ databases">
        <title>Genomic Encyclopedia of Type Strains, Phase IV (KMG-IV): sequencing the most valuable type-strain genomes for metagenomic binning, comparative biology and taxonomic classification.</title>
        <authorList>
            <person name="Goeker M."/>
        </authorList>
    </citation>
    <scope>NUCLEOTIDE SEQUENCE [LARGE SCALE GENOMIC DNA]</scope>
    <source>
        <strain evidence="5 7">DSM 20580</strain>
    </source>
</reference>
<dbReference type="InterPro" id="IPR036412">
    <property type="entry name" value="HAD-like_sf"/>
</dbReference>
<evidence type="ECO:0000313" key="7">
    <source>
        <dbReference type="Proteomes" id="UP000294641"/>
    </source>
</evidence>
<dbReference type="InterPro" id="IPR006439">
    <property type="entry name" value="HAD-SF_hydro_IA"/>
</dbReference>
<dbReference type="OrthoDB" id="9809962at2"/>
<comment type="cofactor">
    <cofactor evidence="3">
        <name>Mg(2+)</name>
        <dbReference type="ChEBI" id="CHEBI:18420"/>
    </cofactor>
    <cofactor evidence="3">
        <name>Co(2+)</name>
        <dbReference type="ChEBI" id="CHEBI:48828"/>
    </cofactor>
</comment>
<keyword evidence="2 3" id="KW-0460">Magnesium</keyword>
<evidence type="ECO:0000256" key="2">
    <source>
        <dbReference type="ARBA" id="ARBA00022842"/>
    </source>
</evidence>
<keyword evidence="7" id="KW-1185">Reference proteome</keyword>
<comment type="caution">
    <text evidence="4">The sequence shown here is derived from an EMBL/GenBank/DDBJ whole genome shotgun (WGS) entry which is preliminary data.</text>
</comment>
<dbReference type="SUPFAM" id="SSF56784">
    <property type="entry name" value="HAD-like"/>
    <property type="match status" value="1"/>
</dbReference>
<evidence type="ECO:0000313" key="4">
    <source>
        <dbReference type="EMBL" id="STX10649.1"/>
    </source>
</evidence>
<dbReference type="GO" id="GO:0036424">
    <property type="term" value="F:L-phosphoserine phosphatase activity"/>
    <property type="evidence" value="ECO:0007669"/>
    <property type="project" value="UniProtKB-UniRule"/>
</dbReference>
<dbReference type="AlphaFoldDB" id="A0A2U3AH28"/>
<dbReference type="Proteomes" id="UP000254330">
    <property type="component" value="Unassembled WGS sequence"/>
</dbReference>
<comment type="pathway">
    <text evidence="3">Amino-acid biosynthesis; L-serine biosynthesis; L-serine from 3-phospho-D-glycerate: step 3/3.</text>
</comment>
<organism evidence="4 6">
    <name type="scientific">Kurthia zopfii</name>
    <dbReference type="NCBI Taxonomy" id="1650"/>
    <lineage>
        <taxon>Bacteria</taxon>
        <taxon>Bacillati</taxon>
        <taxon>Bacillota</taxon>
        <taxon>Bacilli</taxon>
        <taxon>Bacillales</taxon>
        <taxon>Caryophanaceae</taxon>
        <taxon>Kurthia</taxon>
    </lineage>
</organism>
<accession>A0A2U3AH28</accession>
<sequence length="264" mass="30036">MPITTIIFDLDDTLLWDNKSISEAFRLTCEEATRKSSANLNAVQLEQSVRMAARSLYEGYPVYDYTQMIGINPFEGIWGTFDDPTPQFQEMKEIMPSYRKNAWTNALKLEGVEDEELGAYLAEFFIQARKASPFVYEETFEVLDQLKGEFQLVLLTNGAPSLQNTKLEITPELVPYFEHIIISGDFGKGKPDASIFEYVLEKASITADQGIMVGDNLMTDILGSSRINMKNIWINREDKKPSDTVIPTYEIQNLREIKSIVESI</sequence>
<dbReference type="EMBL" id="UGNP01000001">
    <property type="protein sequence ID" value="STX10649.1"/>
    <property type="molecule type" value="Genomic_DNA"/>
</dbReference>
<evidence type="ECO:0000313" key="5">
    <source>
        <dbReference type="EMBL" id="TDR43396.1"/>
    </source>
</evidence>
<evidence type="ECO:0000313" key="6">
    <source>
        <dbReference type="Proteomes" id="UP000254330"/>
    </source>
</evidence>
<evidence type="ECO:0000256" key="1">
    <source>
        <dbReference type="ARBA" id="ARBA00022801"/>
    </source>
</evidence>
<keyword evidence="3" id="KW-0170">Cobalt</keyword>
<gene>
    <name evidence="4" type="primary">yjjG</name>
    <name evidence="5" type="ORF">DFR61_10277</name>
    <name evidence="4" type="ORF">NCTC10597_02399</name>
</gene>
<dbReference type="HAMAP" id="MF_02240">
    <property type="entry name" value="PSP"/>
    <property type="match status" value="1"/>
</dbReference>
<name>A0A2U3AH28_9BACL</name>
<keyword evidence="1 3" id="KW-0378">Hydrolase</keyword>
<proteinExistence type="inferred from homology"/>
<dbReference type="EMBL" id="SNZG01000002">
    <property type="protein sequence ID" value="TDR43396.1"/>
    <property type="molecule type" value="Genomic_DNA"/>
</dbReference>
<dbReference type="SFLD" id="SFLDG01129">
    <property type="entry name" value="C1.5:_HAD__Beta-PGM__Phosphata"/>
    <property type="match status" value="1"/>
</dbReference>
<comment type="catalytic activity">
    <reaction evidence="3">
        <text>O-phospho-D-serine + H2O = D-serine + phosphate</text>
        <dbReference type="Rhea" id="RHEA:24873"/>
        <dbReference type="ChEBI" id="CHEBI:15377"/>
        <dbReference type="ChEBI" id="CHEBI:35247"/>
        <dbReference type="ChEBI" id="CHEBI:43474"/>
        <dbReference type="ChEBI" id="CHEBI:58680"/>
        <dbReference type="EC" id="3.1.3.3"/>
    </reaction>
</comment>
<reference evidence="4 6" key="1">
    <citation type="submission" date="2018-06" db="EMBL/GenBank/DDBJ databases">
        <authorList>
            <consortium name="Pathogen Informatics"/>
            <person name="Doyle S."/>
        </authorList>
    </citation>
    <scope>NUCLEOTIDE SEQUENCE [LARGE SCALE GENOMIC DNA]</scope>
    <source>
        <strain evidence="4 6">NCTC10597</strain>
    </source>
</reference>